<sequence length="137" mass="15340">MEIKIGNSAEYLIISCTEIGETKAGDNDFYKVKLQLHINGITTGISAYVMIGELSQFQKDLSKLYDTLKHSFVFASIEDNVELRFTPNATGQIEIKGFVRNSEYTASVDFTIETDQSYLPSTIKQLKEVLTAVESKN</sequence>
<name>A0A1R3W7W6_9BACT</name>
<dbReference type="Pfam" id="PF24716">
    <property type="entry name" value="WapI"/>
    <property type="match status" value="1"/>
</dbReference>
<dbReference type="Proteomes" id="UP000187181">
    <property type="component" value="Unassembled WGS sequence"/>
</dbReference>
<reference evidence="2" key="1">
    <citation type="submission" date="2017-01" db="EMBL/GenBank/DDBJ databases">
        <authorList>
            <person name="Varghese N."/>
            <person name="Submissions S."/>
        </authorList>
    </citation>
    <scope>NUCLEOTIDE SEQUENCE [LARGE SCALE GENOMIC DNA]</scope>
    <source>
        <strain evidence="2">LP100</strain>
    </source>
</reference>
<dbReference type="RefSeq" id="WP_076665532.1">
    <property type="nucleotide sequence ID" value="NZ_FTPP01000001.1"/>
</dbReference>
<dbReference type="EMBL" id="FTPP01000001">
    <property type="protein sequence ID" value="SIT74016.1"/>
    <property type="molecule type" value="Genomic_DNA"/>
</dbReference>
<dbReference type="OrthoDB" id="852172at2"/>
<evidence type="ECO:0000313" key="2">
    <source>
        <dbReference type="Proteomes" id="UP000187181"/>
    </source>
</evidence>
<dbReference type="AlphaFoldDB" id="A0A1R3W7W6"/>
<dbReference type="STRING" id="1317125.SAMN05444128_0057"/>
<protein>
    <submittedName>
        <fullName evidence="1">Uncharacterized protein</fullName>
    </submittedName>
</protein>
<proteinExistence type="predicted"/>
<accession>A0A1R3W7W6</accession>
<dbReference type="InterPro" id="IPR056510">
    <property type="entry name" value="WapI"/>
</dbReference>
<evidence type="ECO:0000313" key="1">
    <source>
        <dbReference type="EMBL" id="SIT74016.1"/>
    </source>
</evidence>
<organism evidence="1 2">
    <name type="scientific">Pontibacter indicus</name>
    <dbReference type="NCBI Taxonomy" id="1317125"/>
    <lineage>
        <taxon>Bacteria</taxon>
        <taxon>Pseudomonadati</taxon>
        <taxon>Bacteroidota</taxon>
        <taxon>Cytophagia</taxon>
        <taxon>Cytophagales</taxon>
        <taxon>Hymenobacteraceae</taxon>
        <taxon>Pontibacter</taxon>
    </lineage>
</organism>
<gene>
    <name evidence="1" type="ORF">SAMN05444128_0057</name>
</gene>
<keyword evidence="2" id="KW-1185">Reference proteome</keyword>